<name>A0A5N6EA16_9EURO</name>
<evidence type="ECO:0000256" key="1">
    <source>
        <dbReference type="SAM" id="MobiDB-lite"/>
    </source>
</evidence>
<keyword evidence="3" id="KW-1185">Reference proteome</keyword>
<reference evidence="2 3" key="1">
    <citation type="submission" date="2019-04" db="EMBL/GenBank/DDBJ databases">
        <title>Fungal friends and foes A comparative genomics study of 23 Aspergillus species from section Flavi.</title>
        <authorList>
            <consortium name="DOE Joint Genome Institute"/>
            <person name="Kjaerbolling I."/>
            <person name="Vesth T.C."/>
            <person name="Frisvad J.C."/>
            <person name="Nybo J.L."/>
            <person name="Theobald S."/>
            <person name="Kildgaard S."/>
            <person name="Petersen T.I."/>
            <person name="Kuo A."/>
            <person name="Sato A."/>
            <person name="Lyhne E.K."/>
            <person name="Kogle M.E."/>
            <person name="Wiebenga A."/>
            <person name="Kun R.S."/>
            <person name="Lubbers R.J."/>
            <person name="Makela M.R."/>
            <person name="Barry K."/>
            <person name="Chovatia M."/>
            <person name="Clum A."/>
            <person name="Daum C."/>
            <person name="Haridas S."/>
            <person name="He G."/>
            <person name="LaButti K."/>
            <person name="Lipzen A."/>
            <person name="Mondo S."/>
            <person name="Pangilinan J."/>
            <person name="Riley R."/>
            <person name="Salamov A."/>
            <person name="Simmons B.A."/>
            <person name="Magnuson J.K."/>
            <person name="Henrissat B."/>
            <person name="Mortensen U.H."/>
            <person name="Larsen T.O."/>
            <person name="De vries R.P."/>
            <person name="Grigoriev I.V."/>
            <person name="Machida M."/>
            <person name="Baker S.E."/>
            <person name="Andersen M.R."/>
        </authorList>
    </citation>
    <scope>NUCLEOTIDE SEQUENCE [LARGE SCALE GENOMIC DNA]</scope>
    <source>
        <strain evidence="2 3">CBS 126849</strain>
    </source>
</reference>
<sequence>MPKRRRRGDVSERLPKRHQGHQSNEPTGNENCETRRRGGNIQDVLGRYHSHPNQIKETTVAIEEQTDASQICRSETGPGISNSFQDCPDPRLAPLPTAGLMHPEERNTARKFDNGIPGAPNSPICSEFSGDNTMNPRNHSGSPTFDSGTGSFVSTEHDSSCHDTILVVLSEM</sequence>
<feature type="region of interest" description="Disordered" evidence="1">
    <location>
        <begin position="1"/>
        <end position="41"/>
    </location>
</feature>
<gene>
    <name evidence="2" type="ORF">BDV33DRAFT_184402</name>
</gene>
<organism evidence="2 3">
    <name type="scientific">Aspergillus novoparasiticus</name>
    <dbReference type="NCBI Taxonomy" id="986946"/>
    <lineage>
        <taxon>Eukaryota</taxon>
        <taxon>Fungi</taxon>
        <taxon>Dikarya</taxon>
        <taxon>Ascomycota</taxon>
        <taxon>Pezizomycotina</taxon>
        <taxon>Eurotiomycetes</taxon>
        <taxon>Eurotiomycetidae</taxon>
        <taxon>Eurotiales</taxon>
        <taxon>Aspergillaceae</taxon>
        <taxon>Aspergillus</taxon>
        <taxon>Aspergillus subgen. Circumdati</taxon>
    </lineage>
</organism>
<accession>A0A5N6EA16</accession>
<proteinExistence type="predicted"/>
<feature type="compositionally biased region" description="Polar residues" evidence="1">
    <location>
        <begin position="21"/>
        <end position="31"/>
    </location>
</feature>
<evidence type="ECO:0000313" key="3">
    <source>
        <dbReference type="Proteomes" id="UP000326799"/>
    </source>
</evidence>
<dbReference type="EMBL" id="ML733588">
    <property type="protein sequence ID" value="KAB8213613.1"/>
    <property type="molecule type" value="Genomic_DNA"/>
</dbReference>
<dbReference type="AlphaFoldDB" id="A0A5N6EA16"/>
<dbReference type="Proteomes" id="UP000326799">
    <property type="component" value="Unassembled WGS sequence"/>
</dbReference>
<protein>
    <submittedName>
        <fullName evidence="2">Uncharacterized protein</fullName>
    </submittedName>
</protein>
<evidence type="ECO:0000313" key="2">
    <source>
        <dbReference type="EMBL" id="KAB8213613.1"/>
    </source>
</evidence>